<accession>A0A5C4T457</accession>
<organism evidence="2 3">
    <name type="scientific">Paenibacillus hemerocallicola</name>
    <dbReference type="NCBI Taxonomy" id="1172614"/>
    <lineage>
        <taxon>Bacteria</taxon>
        <taxon>Bacillati</taxon>
        <taxon>Bacillota</taxon>
        <taxon>Bacilli</taxon>
        <taxon>Bacillales</taxon>
        <taxon>Paenibacillaceae</taxon>
        <taxon>Paenibacillus</taxon>
    </lineage>
</organism>
<dbReference type="OrthoDB" id="2652483at2"/>
<feature type="transmembrane region" description="Helical" evidence="1">
    <location>
        <begin position="6"/>
        <end position="26"/>
    </location>
</feature>
<dbReference type="AlphaFoldDB" id="A0A5C4T457"/>
<evidence type="ECO:0000313" key="2">
    <source>
        <dbReference type="EMBL" id="TNJ63555.1"/>
    </source>
</evidence>
<evidence type="ECO:0000256" key="1">
    <source>
        <dbReference type="SAM" id="Phobius"/>
    </source>
</evidence>
<name>A0A5C4T457_9BACL</name>
<dbReference type="RefSeq" id="WP_139604971.1">
    <property type="nucleotide sequence ID" value="NZ_VDCQ01000041.1"/>
</dbReference>
<sequence>MKLRLLPVITSVIVSSAVLFGGWFLYDSLAMENPLSRIVQEQPGIEQSKINIGSGTVSIEVTPTSDANLREIYNSIVEKGGSIIGDRQVELVVKDTSTPELDRWWSDALFDVAEAMEGKRYAAIPAALEAKKATFPGLRVDTEMDDQYVYVHMTDGTHDKYKLLPRKAQRIGVWPNE</sequence>
<dbReference type="Proteomes" id="UP000307943">
    <property type="component" value="Unassembled WGS sequence"/>
</dbReference>
<reference evidence="2 3" key="1">
    <citation type="submission" date="2019-05" db="EMBL/GenBank/DDBJ databases">
        <title>We sequenced the genome of Paenibacillus hemerocallicola KCTC 33185 for further insight into its adaptation and study the phylogeny of Paenibacillus.</title>
        <authorList>
            <person name="Narsing Rao M.P."/>
        </authorList>
    </citation>
    <scope>NUCLEOTIDE SEQUENCE [LARGE SCALE GENOMIC DNA]</scope>
    <source>
        <strain evidence="2 3">KCTC 33185</strain>
    </source>
</reference>
<gene>
    <name evidence="2" type="ORF">FE784_24895</name>
</gene>
<keyword evidence="3" id="KW-1185">Reference proteome</keyword>
<dbReference type="EMBL" id="VDCQ01000041">
    <property type="protein sequence ID" value="TNJ63555.1"/>
    <property type="molecule type" value="Genomic_DNA"/>
</dbReference>
<evidence type="ECO:0000313" key="3">
    <source>
        <dbReference type="Proteomes" id="UP000307943"/>
    </source>
</evidence>
<keyword evidence="1" id="KW-0472">Membrane</keyword>
<keyword evidence="1" id="KW-1133">Transmembrane helix</keyword>
<protein>
    <submittedName>
        <fullName evidence="2">Uncharacterized protein</fullName>
    </submittedName>
</protein>
<comment type="caution">
    <text evidence="2">The sequence shown here is derived from an EMBL/GenBank/DDBJ whole genome shotgun (WGS) entry which is preliminary data.</text>
</comment>
<proteinExistence type="predicted"/>
<keyword evidence="1" id="KW-0812">Transmembrane</keyword>